<accession>A0AAV3TA13</accession>
<proteinExistence type="predicted"/>
<feature type="transmembrane region" description="Helical" evidence="8">
    <location>
        <begin position="177"/>
        <end position="200"/>
    </location>
</feature>
<evidence type="ECO:0000256" key="7">
    <source>
        <dbReference type="ARBA" id="ARBA00023136"/>
    </source>
</evidence>
<dbReference type="GO" id="GO:0015297">
    <property type="term" value="F:antiporter activity"/>
    <property type="evidence" value="ECO:0007669"/>
    <property type="project" value="UniProtKB-KW"/>
</dbReference>
<comment type="caution">
    <text evidence="10">The sequence shown here is derived from an EMBL/GenBank/DDBJ whole genome shotgun (WGS) entry which is preliminary data.</text>
</comment>
<evidence type="ECO:0000259" key="9">
    <source>
        <dbReference type="Pfam" id="PF00999"/>
    </source>
</evidence>
<evidence type="ECO:0000256" key="5">
    <source>
        <dbReference type="ARBA" id="ARBA00022989"/>
    </source>
</evidence>
<evidence type="ECO:0000256" key="1">
    <source>
        <dbReference type="ARBA" id="ARBA00004651"/>
    </source>
</evidence>
<keyword evidence="11" id="KW-1185">Reference proteome</keyword>
<evidence type="ECO:0000256" key="3">
    <source>
        <dbReference type="ARBA" id="ARBA00022449"/>
    </source>
</evidence>
<keyword evidence="7 8" id="KW-0472">Membrane</keyword>
<dbReference type="RefSeq" id="WP_343773067.1">
    <property type="nucleotide sequence ID" value="NZ_BAAADV010000001.1"/>
</dbReference>
<feature type="transmembrane region" description="Helical" evidence="8">
    <location>
        <begin position="325"/>
        <end position="346"/>
    </location>
</feature>
<evidence type="ECO:0000313" key="11">
    <source>
        <dbReference type="Proteomes" id="UP001500420"/>
    </source>
</evidence>
<evidence type="ECO:0000256" key="2">
    <source>
        <dbReference type="ARBA" id="ARBA00022448"/>
    </source>
</evidence>
<keyword evidence="4 8" id="KW-0812">Transmembrane</keyword>
<keyword evidence="3" id="KW-0050">Antiport</keyword>
<dbReference type="GO" id="GO:1902600">
    <property type="term" value="P:proton transmembrane transport"/>
    <property type="evidence" value="ECO:0007669"/>
    <property type="project" value="InterPro"/>
</dbReference>
<sequence length="435" mass="45924">MSAYDVGLIVVAVALLGAVLLPRFLAGKPLSLPIVYVGGGFALFAAVPGVPALDPVVNADLTERLTELVVIVALMGAGLKIDRPFDWRGWASTWRLLAIAMPLTIAATALLGRYALGLLVPTALLLGAVVAPTDPVLASDVDAGAPLTEIESERAPVHEWGSIRFALTSEAGLNDGLAFPFTYLSIAVAGASAGDGWSWLVDWALVDVGYKILVGLVLGYLIGHLMARLVFYSPDPTERAEVLAGAEALVVTLLAYGITEVASGYGFVAVFVAALELRRFEWEHEYYQYLHDFAALIERLLTATVLVLFGGAIAGGLLAPLTPTGALVGLAIVLAVRPAAGLIAFLGSDAPWLDRAVVSFFGIRGVGSFFYLSYALAQASFEELELLVQAEVLWAILGFVVLSSVVVHGVASGPVMAAVDRRRDPVTREQIDEAE</sequence>
<evidence type="ECO:0000256" key="6">
    <source>
        <dbReference type="ARBA" id="ARBA00023065"/>
    </source>
</evidence>
<evidence type="ECO:0000256" key="8">
    <source>
        <dbReference type="SAM" id="Phobius"/>
    </source>
</evidence>
<dbReference type="AlphaFoldDB" id="A0AAV3TA13"/>
<name>A0AAV3TA13_9EURY</name>
<dbReference type="PANTHER" id="PTHR32507">
    <property type="entry name" value="NA(+)/H(+) ANTIPORTER 1"/>
    <property type="match status" value="1"/>
</dbReference>
<dbReference type="InterPro" id="IPR006153">
    <property type="entry name" value="Cation/H_exchanger_TM"/>
</dbReference>
<feature type="transmembrane region" description="Helical" evidence="8">
    <location>
        <begin position="212"/>
        <end position="233"/>
    </location>
</feature>
<feature type="domain" description="Cation/H+ exchanger transmembrane" evidence="9">
    <location>
        <begin position="16"/>
        <end position="416"/>
    </location>
</feature>
<comment type="subcellular location">
    <subcellularLocation>
        <location evidence="1">Cell membrane</location>
        <topology evidence="1">Multi-pass membrane protein</topology>
    </subcellularLocation>
</comment>
<evidence type="ECO:0000256" key="4">
    <source>
        <dbReference type="ARBA" id="ARBA00022692"/>
    </source>
</evidence>
<feature type="transmembrane region" description="Helical" evidence="8">
    <location>
        <begin position="6"/>
        <end position="26"/>
    </location>
</feature>
<feature type="transmembrane region" description="Helical" evidence="8">
    <location>
        <begin position="253"/>
        <end position="275"/>
    </location>
</feature>
<feature type="transmembrane region" description="Helical" evidence="8">
    <location>
        <begin position="296"/>
        <end position="319"/>
    </location>
</feature>
<dbReference type="Pfam" id="PF00999">
    <property type="entry name" value="Na_H_Exchanger"/>
    <property type="match status" value="1"/>
</dbReference>
<dbReference type="PANTHER" id="PTHR32507:SF8">
    <property type="entry name" value="CNH1P"/>
    <property type="match status" value="1"/>
</dbReference>
<dbReference type="EMBL" id="BAAADV010000001">
    <property type="protein sequence ID" value="GAA0668278.1"/>
    <property type="molecule type" value="Genomic_DNA"/>
</dbReference>
<protein>
    <submittedName>
        <fullName evidence="10">Cation:proton antiporter</fullName>
    </submittedName>
</protein>
<keyword evidence="5 8" id="KW-1133">Transmembrane helix</keyword>
<feature type="transmembrane region" description="Helical" evidence="8">
    <location>
        <begin position="33"/>
        <end position="53"/>
    </location>
</feature>
<keyword evidence="6" id="KW-0406">Ion transport</keyword>
<organism evidence="10 11">
    <name type="scientific">Natronoarchaeum mannanilyticum</name>
    <dbReference type="NCBI Taxonomy" id="926360"/>
    <lineage>
        <taxon>Archaea</taxon>
        <taxon>Methanobacteriati</taxon>
        <taxon>Methanobacteriota</taxon>
        <taxon>Stenosarchaea group</taxon>
        <taxon>Halobacteria</taxon>
        <taxon>Halobacteriales</taxon>
        <taxon>Natronoarchaeaceae</taxon>
    </lineage>
</organism>
<gene>
    <name evidence="10" type="ORF">GCM10009020_12550</name>
</gene>
<dbReference type="GO" id="GO:0005886">
    <property type="term" value="C:plasma membrane"/>
    <property type="evidence" value="ECO:0007669"/>
    <property type="project" value="UniProtKB-SubCell"/>
</dbReference>
<reference evidence="10 11" key="1">
    <citation type="journal article" date="2019" name="Int. J. Syst. Evol. Microbiol.">
        <title>The Global Catalogue of Microorganisms (GCM) 10K type strain sequencing project: providing services to taxonomists for standard genome sequencing and annotation.</title>
        <authorList>
            <consortium name="The Broad Institute Genomics Platform"/>
            <consortium name="The Broad Institute Genome Sequencing Center for Infectious Disease"/>
            <person name="Wu L."/>
            <person name="Ma J."/>
        </authorList>
    </citation>
    <scope>NUCLEOTIDE SEQUENCE [LARGE SCALE GENOMIC DNA]</scope>
    <source>
        <strain evidence="10 11">JCM 16328</strain>
    </source>
</reference>
<feature type="transmembrane region" description="Helical" evidence="8">
    <location>
        <begin position="392"/>
        <end position="419"/>
    </location>
</feature>
<feature type="transmembrane region" description="Helical" evidence="8">
    <location>
        <begin position="358"/>
        <end position="377"/>
    </location>
</feature>
<dbReference type="Proteomes" id="UP001500420">
    <property type="component" value="Unassembled WGS sequence"/>
</dbReference>
<evidence type="ECO:0000313" key="10">
    <source>
        <dbReference type="EMBL" id="GAA0668278.1"/>
    </source>
</evidence>
<keyword evidence="2" id="KW-0813">Transport</keyword>